<protein>
    <submittedName>
        <fullName evidence="4">PR domain-containing protein</fullName>
    </submittedName>
</protein>
<feature type="compositionally biased region" description="Polar residues" evidence="2">
    <location>
        <begin position="207"/>
        <end position="225"/>
    </location>
</feature>
<feature type="compositionally biased region" description="Acidic residues" evidence="2">
    <location>
        <begin position="559"/>
        <end position="574"/>
    </location>
</feature>
<feature type="compositionally biased region" description="Polar residues" evidence="2">
    <location>
        <begin position="307"/>
        <end position="320"/>
    </location>
</feature>
<feature type="region of interest" description="Disordered" evidence="2">
    <location>
        <begin position="97"/>
        <end position="138"/>
    </location>
</feature>
<dbReference type="InterPro" id="IPR013087">
    <property type="entry name" value="Znf_C2H2_type"/>
</dbReference>
<dbReference type="PANTHER" id="PTHR23225:SF2">
    <property type="entry name" value="AT09679P-RELATED"/>
    <property type="match status" value="1"/>
</dbReference>
<keyword evidence="1" id="KW-0862">Zinc</keyword>
<sequence>MAYHPCYKETGAVEYSSNTRCLPYSHHDYLDDPDFVNRIDPSLQYNTPCSIQHGDHPSASGMQRYLQEPQTNYFTAPRPFLTSNTYCTGIYPGLSPSIHQKSQPRHSSPTTYQQMSAASGSQSPPLTDNGTYVESIQGPSTPSDIVVLSPQFVSLGSPSPSICLYGISNAPQGCVNPAIIQPSQITHDINSEELGFSLEASVDSEILPTSSCPENSLGSVSSADTPSLGAEPRGHVAGPYPELDGMEVDTSVENEHEIKSCVSVAENNDEEYKSGRKGKLVRTTKGNSRRDRTRRSSRAKDAKPRTASRSTTAPRLISSSPGGKTICLHCNMSFSDKASLHKHTNTVHTRPFTCVFHFAGCNKTFAKKNEWKRHVLAQHLNLDYWLCTAGACGYSPNSSLKGVPGVMTHCRVFRRKDLYTQHIRRMHAPPEVVSADKKDKNFPAKWLVQEKKLQEGAWRQRCKLPNFMRCPAKGCTTFFDNGLKTWDNRMEHVAIHLERAANNEEPPVVFGGVNDAALTAWASQPDVRVIEPTSKGWRICQPLKAARTEISRLSSVGEGLDEDAEGEDAEDEEC</sequence>
<proteinExistence type="predicted"/>
<keyword evidence="1" id="KW-0863">Zinc-finger</keyword>
<reference evidence="4 5" key="1">
    <citation type="submission" date="2020-05" db="EMBL/GenBank/DDBJ databases">
        <title>Identification and distribution of gene clusters putatively required for synthesis of sphingolipid metabolism inhibitors in phylogenetically diverse species of the filamentous fungus Fusarium.</title>
        <authorList>
            <person name="Kim H.-S."/>
            <person name="Busman M."/>
            <person name="Brown D.W."/>
            <person name="Divon H."/>
            <person name="Uhlig S."/>
            <person name="Proctor R.H."/>
        </authorList>
    </citation>
    <scope>NUCLEOTIDE SEQUENCE [LARGE SCALE GENOMIC DNA]</scope>
    <source>
        <strain evidence="4 5">NRRL 20693</strain>
    </source>
</reference>
<accession>A0A8H5STJ4</accession>
<dbReference type="PROSITE" id="PS50157">
    <property type="entry name" value="ZINC_FINGER_C2H2_2"/>
    <property type="match status" value="1"/>
</dbReference>
<feature type="region of interest" description="Disordered" evidence="2">
    <location>
        <begin position="554"/>
        <end position="574"/>
    </location>
</feature>
<dbReference type="SMART" id="SM00355">
    <property type="entry name" value="ZnF_C2H2"/>
    <property type="match status" value="4"/>
</dbReference>
<dbReference type="PROSITE" id="PS00028">
    <property type="entry name" value="ZINC_FINGER_C2H2_1"/>
    <property type="match status" value="1"/>
</dbReference>
<evidence type="ECO:0000259" key="3">
    <source>
        <dbReference type="PROSITE" id="PS50157"/>
    </source>
</evidence>
<dbReference type="OrthoDB" id="5388486at2759"/>
<dbReference type="GO" id="GO:0003700">
    <property type="term" value="F:DNA-binding transcription factor activity"/>
    <property type="evidence" value="ECO:0007669"/>
    <property type="project" value="InterPro"/>
</dbReference>
<name>A0A8H5STJ4_FUSHE</name>
<organism evidence="4 5">
    <name type="scientific">Fusarium heterosporum</name>
    <dbReference type="NCBI Taxonomy" id="42747"/>
    <lineage>
        <taxon>Eukaryota</taxon>
        <taxon>Fungi</taxon>
        <taxon>Dikarya</taxon>
        <taxon>Ascomycota</taxon>
        <taxon>Pezizomycotina</taxon>
        <taxon>Sordariomycetes</taxon>
        <taxon>Hypocreomycetidae</taxon>
        <taxon>Hypocreales</taxon>
        <taxon>Nectriaceae</taxon>
        <taxon>Fusarium</taxon>
        <taxon>Fusarium heterosporum species complex</taxon>
    </lineage>
</organism>
<dbReference type="PANTHER" id="PTHR23225">
    <property type="entry name" value="ZINC FINGER PROTEIN"/>
    <property type="match status" value="1"/>
</dbReference>
<evidence type="ECO:0000313" key="5">
    <source>
        <dbReference type="Proteomes" id="UP000567885"/>
    </source>
</evidence>
<dbReference type="Gene3D" id="3.30.160.60">
    <property type="entry name" value="Classic Zinc Finger"/>
    <property type="match status" value="1"/>
</dbReference>
<comment type="caution">
    <text evidence="4">The sequence shown here is derived from an EMBL/GenBank/DDBJ whole genome shotgun (WGS) entry which is preliminary data.</text>
</comment>
<evidence type="ECO:0000313" key="4">
    <source>
        <dbReference type="EMBL" id="KAF5656790.1"/>
    </source>
</evidence>
<evidence type="ECO:0000256" key="2">
    <source>
        <dbReference type="SAM" id="MobiDB-lite"/>
    </source>
</evidence>
<keyword evidence="5" id="KW-1185">Reference proteome</keyword>
<dbReference type="EMBL" id="JAAGWQ010000316">
    <property type="protein sequence ID" value="KAF5656790.1"/>
    <property type="molecule type" value="Genomic_DNA"/>
</dbReference>
<evidence type="ECO:0000256" key="1">
    <source>
        <dbReference type="PROSITE-ProRule" id="PRU00042"/>
    </source>
</evidence>
<feature type="domain" description="C2H2-type" evidence="3">
    <location>
        <begin position="325"/>
        <end position="353"/>
    </location>
</feature>
<keyword evidence="1" id="KW-0479">Metal-binding</keyword>
<dbReference type="Proteomes" id="UP000567885">
    <property type="component" value="Unassembled WGS sequence"/>
</dbReference>
<feature type="region of interest" description="Disordered" evidence="2">
    <location>
        <begin position="267"/>
        <end position="320"/>
    </location>
</feature>
<dbReference type="AlphaFoldDB" id="A0A8H5STJ4"/>
<gene>
    <name evidence="4" type="ORF">FHETE_10792</name>
</gene>
<dbReference type="GO" id="GO:0008270">
    <property type="term" value="F:zinc ion binding"/>
    <property type="evidence" value="ECO:0007669"/>
    <property type="project" value="UniProtKB-KW"/>
</dbReference>
<feature type="region of interest" description="Disordered" evidence="2">
    <location>
        <begin position="207"/>
        <end position="245"/>
    </location>
</feature>
<dbReference type="InterPro" id="IPR039970">
    <property type="entry name" value="TF_Grauzone"/>
</dbReference>